<evidence type="ECO:0000259" key="1">
    <source>
        <dbReference type="Pfam" id="PF25477"/>
    </source>
</evidence>
<organism evidence="2 3">
    <name type="scientific">Angomonas deanei</name>
    <dbReference type="NCBI Taxonomy" id="59799"/>
    <lineage>
        <taxon>Eukaryota</taxon>
        <taxon>Discoba</taxon>
        <taxon>Euglenozoa</taxon>
        <taxon>Kinetoplastea</taxon>
        <taxon>Metakinetoplastina</taxon>
        <taxon>Trypanosomatida</taxon>
        <taxon>Trypanosomatidae</taxon>
        <taxon>Strigomonadinae</taxon>
        <taxon>Angomonas</taxon>
    </lineage>
</organism>
<proteinExistence type="predicted"/>
<dbReference type="VEuPathDB" id="TriTrypDB:ADEAN_000586600"/>
<sequence length="338" mass="37763">MIPKAFQLLTDDSSVDATITRVNTTTFPGYPSSTECYTLSASNSSVSIQSRYSKVLQWCYLNMVNMQVDGELHVKLGKLLIHSSAVNTSPSSGKAEEVLSTYKIQQRLQLRNPYTWITCLPESSIPIAEEFFQQAEGFTLVHKTSPTLTFEGTIRKDAEVTLSFEADDKGQLIGLHHPWSSLQSSYVTKEAGPDIFLSLQTRPPVAKNELDRYNAQPLIELSQDDVSDVLPPALGQIIYLSENFTRRFEKVTEKGIVITVTEVRRQPLIVLHDEEEDPRVEYTLSIQIPGSVASRRGEPFDVRGICVELLHLSNRFQEAVRDSFIADFGCSVESNAAP</sequence>
<dbReference type="EMBL" id="LR877155">
    <property type="protein sequence ID" value="CAD2218378.1"/>
    <property type="molecule type" value="Genomic_DNA"/>
</dbReference>
<dbReference type="Pfam" id="PF25477">
    <property type="entry name" value="RESC1_2"/>
    <property type="match status" value="1"/>
</dbReference>
<dbReference type="OrthoDB" id="276578at2759"/>
<dbReference type="InterPro" id="IPR057320">
    <property type="entry name" value="RESC1_2_CYTH-like_dom"/>
</dbReference>
<gene>
    <name evidence="2" type="ORF">ADEAN_000586600</name>
</gene>
<evidence type="ECO:0000313" key="3">
    <source>
        <dbReference type="Proteomes" id="UP000515908"/>
    </source>
</evidence>
<name>A0A7G2CEQ0_9TRYP</name>
<dbReference type="AlphaFoldDB" id="A0A7G2CEQ0"/>
<reference evidence="2 3" key="1">
    <citation type="submission" date="2020-08" db="EMBL/GenBank/DDBJ databases">
        <authorList>
            <person name="Newling K."/>
            <person name="Davey J."/>
            <person name="Forrester S."/>
        </authorList>
    </citation>
    <scope>NUCLEOTIDE SEQUENCE [LARGE SCALE GENOMIC DNA]</scope>
    <source>
        <strain evidence="3">Crithidia deanei Carvalho (ATCC PRA-265)</strain>
    </source>
</reference>
<evidence type="ECO:0000313" key="2">
    <source>
        <dbReference type="EMBL" id="CAD2218378.1"/>
    </source>
</evidence>
<keyword evidence="3" id="KW-1185">Reference proteome</keyword>
<accession>A0A7G2CEQ0</accession>
<dbReference type="Proteomes" id="UP000515908">
    <property type="component" value="Chromosome 11"/>
</dbReference>
<feature type="domain" description="RESC1/2 CYTH-like" evidence="1">
    <location>
        <begin position="1"/>
        <end position="324"/>
    </location>
</feature>
<protein>
    <recommendedName>
        <fullName evidence="1">RESC1/2 CYTH-like domain-containing protein</fullName>
    </recommendedName>
</protein>